<reference evidence="2" key="1">
    <citation type="submission" date="2020-06" db="EMBL/GenBank/DDBJ databases">
        <title>WGS assembly of Ceratodon purpureus strain R40.</title>
        <authorList>
            <person name="Carey S.B."/>
            <person name="Jenkins J."/>
            <person name="Shu S."/>
            <person name="Lovell J.T."/>
            <person name="Sreedasyam A."/>
            <person name="Maumus F."/>
            <person name="Tiley G.P."/>
            <person name="Fernandez-Pozo N."/>
            <person name="Barry K."/>
            <person name="Chen C."/>
            <person name="Wang M."/>
            <person name="Lipzen A."/>
            <person name="Daum C."/>
            <person name="Saski C.A."/>
            <person name="Payton A.C."/>
            <person name="Mcbreen J.C."/>
            <person name="Conrad R.E."/>
            <person name="Kollar L.M."/>
            <person name="Olsson S."/>
            <person name="Huttunen S."/>
            <person name="Landis J.B."/>
            <person name="Wickett N.J."/>
            <person name="Johnson M.G."/>
            <person name="Rensing S.A."/>
            <person name="Grimwood J."/>
            <person name="Schmutz J."/>
            <person name="Mcdaniel S.F."/>
        </authorList>
    </citation>
    <scope>NUCLEOTIDE SEQUENCE</scope>
    <source>
        <strain evidence="2">R40</strain>
    </source>
</reference>
<dbReference type="PANTHER" id="PTHR31170:SF25">
    <property type="entry name" value="BNAA09G04570D PROTEIN"/>
    <property type="match status" value="1"/>
</dbReference>
<feature type="transmembrane region" description="Helical" evidence="1">
    <location>
        <begin position="443"/>
        <end position="467"/>
    </location>
</feature>
<dbReference type="InterPro" id="IPR004158">
    <property type="entry name" value="DUF247_pln"/>
</dbReference>
<proteinExistence type="predicted"/>
<protein>
    <submittedName>
        <fullName evidence="2">Uncharacterized protein</fullName>
    </submittedName>
</protein>
<keyword evidence="1" id="KW-0812">Transmembrane</keyword>
<dbReference type="EMBL" id="CM026423">
    <property type="protein sequence ID" value="KAG0584526.1"/>
    <property type="molecule type" value="Genomic_DNA"/>
</dbReference>
<sequence>MENIASSSDSVNKRQEERSLWREKVEHRLRIAKERLHCETNSFQILKVPEYNRQPPEMYTPQGWRFGLHNLDSVDKDSAPEAMKLCVPLLFGLDEAQKWENFCDYVVPDHTRMLGFYGLHKEDINLKEEEIKQLLAFDALFIVWAIDLYEQCLSTNEHIICPKNQVPDALLSKFILWSSIFRHDLWAVENQIPFELIARAIEYINREKRLETPVFPFELLNKRNVSLLEMWMKRAVQRSRYVFDMGDDMYAQEMSDLRLSESHHILDAAYKVICGKEGLERERDESQMGIIHIPSAIQLKHAGVKIEGVGKPLCTMSYNKTSKSLILPKMKIYDDTFAFIRNMARYALLDVKASSMYLDYISIMLDLIKTPDDMDYLIKCGVIHNECGSRTFEMWQPLDKGLLLLPYSTREVNAMKDDINRRYDQKLPKLSREFRTLFCSRPWLVVPVIAATLVTIATLIQTYTAVIGSDRMMPQYKNP</sequence>
<evidence type="ECO:0000313" key="2">
    <source>
        <dbReference type="EMBL" id="KAG0584526.1"/>
    </source>
</evidence>
<dbReference type="Proteomes" id="UP000822688">
    <property type="component" value="Chromosome 3"/>
</dbReference>
<dbReference type="Pfam" id="PF03140">
    <property type="entry name" value="DUF247"/>
    <property type="match status" value="1"/>
</dbReference>
<keyword evidence="1" id="KW-0472">Membrane</keyword>
<keyword evidence="3" id="KW-1185">Reference proteome</keyword>
<gene>
    <name evidence="2" type="ORF">KC19_3G215400</name>
</gene>
<keyword evidence="1" id="KW-1133">Transmembrane helix</keyword>
<comment type="caution">
    <text evidence="2">The sequence shown here is derived from an EMBL/GenBank/DDBJ whole genome shotgun (WGS) entry which is preliminary data.</text>
</comment>
<accession>A0A8T0INW0</accession>
<evidence type="ECO:0000313" key="3">
    <source>
        <dbReference type="Proteomes" id="UP000822688"/>
    </source>
</evidence>
<dbReference type="AlphaFoldDB" id="A0A8T0INW0"/>
<dbReference type="PANTHER" id="PTHR31170">
    <property type="entry name" value="BNAC04G53230D PROTEIN"/>
    <property type="match status" value="1"/>
</dbReference>
<evidence type="ECO:0000256" key="1">
    <source>
        <dbReference type="SAM" id="Phobius"/>
    </source>
</evidence>
<organism evidence="2 3">
    <name type="scientific">Ceratodon purpureus</name>
    <name type="common">Fire moss</name>
    <name type="synonym">Dicranum purpureum</name>
    <dbReference type="NCBI Taxonomy" id="3225"/>
    <lineage>
        <taxon>Eukaryota</taxon>
        <taxon>Viridiplantae</taxon>
        <taxon>Streptophyta</taxon>
        <taxon>Embryophyta</taxon>
        <taxon>Bryophyta</taxon>
        <taxon>Bryophytina</taxon>
        <taxon>Bryopsida</taxon>
        <taxon>Dicranidae</taxon>
        <taxon>Pseudoditrichales</taxon>
        <taxon>Ditrichaceae</taxon>
        <taxon>Ceratodon</taxon>
    </lineage>
</organism>
<name>A0A8T0INW0_CERPU</name>